<dbReference type="InterPro" id="IPR050428">
    <property type="entry name" value="TCS_sensor_his_kinase"/>
</dbReference>
<dbReference type="GO" id="GO:0016301">
    <property type="term" value="F:kinase activity"/>
    <property type="evidence" value="ECO:0007669"/>
    <property type="project" value="UniProtKB-KW"/>
</dbReference>
<protein>
    <recommendedName>
        <fullName evidence="2">histidine kinase</fullName>
        <ecNumber evidence="2">2.7.13.3</ecNumber>
    </recommendedName>
</protein>
<accession>A0ABS7EFN3</accession>
<sequence>MTLIRSIKHQALALFVSFTLGISCLYLALAVIASFVVEDNIIDRLLRFEANHIEQTYQETGALVPARMDFIQIYPSYAELPLWVREALEQGLDDNEIFTPGDEHFHVKTLRLDNHNTGYLLAEVSPLLTVTNSPRIFEIFLWGLALTLIVAAVLAYKMAAKTVQPVMAMTRAVKQNQPLPELQYELGYLSKTMQHAFDALNDALQREKDFTTDVSHELRTPLTVLNNAVALAEQRGFQPSDLQQLKRVGQDMQHTIDVLLALARQESLCQQPCMLRSMVEQAGMQSALAAGVELELNIEMADELSINANAELLHLLLINLMNNAIAHGSTHQLWVRASGNQMVFHNEKAQGVPAEATRAGVKGASSKGIGQGLYLVTRIVDALGWQYDLQLTQSQFSIQISL</sequence>
<evidence type="ECO:0000256" key="5">
    <source>
        <dbReference type="ARBA" id="ARBA00022777"/>
    </source>
</evidence>
<evidence type="ECO:0000256" key="6">
    <source>
        <dbReference type="SAM" id="Phobius"/>
    </source>
</evidence>
<evidence type="ECO:0000256" key="4">
    <source>
        <dbReference type="ARBA" id="ARBA00022679"/>
    </source>
</evidence>
<evidence type="ECO:0000313" key="8">
    <source>
        <dbReference type="EMBL" id="MBW8191128.1"/>
    </source>
</evidence>
<keyword evidence="5 8" id="KW-0418">Kinase</keyword>
<dbReference type="EC" id="2.7.13.3" evidence="2"/>
<evidence type="ECO:0000256" key="3">
    <source>
        <dbReference type="ARBA" id="ARBA00022553"/>
    </source>
</evidence>
<dbReference type="RefSeq" id="WP_220103807.1">
    <property type="nucleotide sequence ID" value="NZ_JAHZSS010000008.1"/>
</dbReference>
<dbReference type="SUPFAM" id="SSF47384">
    <property type="entry name" value="Homodimeric domain of signal transducing histidine kinase"/>
    <property type="match status" value="1"/>
</dbReference>
<dbReference type="PROSITE" id="PS51257">
    <property type="entry name" value="PROKAR_LIPOPROTEIN"/>
    <property type="match status" value="1"/>
</dbReference>
<dbReference type="CDD" id="cd00082">
    <property type="entry name" value="HisKA"/>
    <property type="match status" value="1"/>
</dbReference>
<dbReference type="Pfam" id="PF00512">
    <property type="entry name" value="HisKA"/>
    <property type="match status" value="1"/>
</dbReference>
<dbReference type="Gene3D" id="3.30.565.10">
    <property type="entry name" value="Histidine kinase-like ATPase, C-terminal domain"/>
    <property type="match status" value="1"/>
</dbReference>
<dbReference type="SMART" id="SM00388">
    <property type="entry name" value="HisKA"/>
    <property type="match status" value="1"/>
</dbReference>
<comment type="catalytic activity">
    <reaction evidence="1">
        <text>ATP + protein L-histidine = ADP + protein N-phospho-L-histidine.</text>
        <dbReference type="EC" id="2.7.13.3"/>
    </reaction>
</comment>
<dbReference type="EMBL" id="JAHZSS010000008">
    <property type="protein sequence ID" value="MBW8191128.1"/>
    <property type="molecule type" value="Genomic_DNA"/>
</dbReference>
<keyword evidence="6" id="KW-1133">Transmembrane helix</keyword>
<feature type="domain" description="Histidine kinase" evidence="7">
    <location>
        <begin position="213"/>
        <end position="402"/>
    </location>
</feature>
<dbReference type="Gene3D" id="1.10.287.130">
    <property type="match status" value="1"/>
</dbReference>
<keyword evidence="6" id="KW-0472">Membrane</keyword>
<organism evidence="8 9">
    <name type="scientific">Neiella holothuriorum</name>
    <dbReference type="NCBI Taxonomy" id="2870530"/>
    <lineage>
        <taxon>Bacteria</taxon>
        <taxon>Pseudomonadati</taxon>
        <taxon>Pseudomonadota</taxon>
        <taxon>Gammaproteobacteria</taxon>
        <taxon>Alteromonadales</taxon>
        <taxon>Echinimonadaceae</taxon>
        <taxon>Neiella</taxon>
    </lineage>
</organism>
<dbReference type="PANTHER" id="PTHR45436:SF16">
    <property type="entry name" value="HISTIDINE KINASE"/>
    <property type="match status" value="1"/>
</dbReference>
<gene>
    <name evidence="8" type="ORF">K0504_08785</name>
</gene>
<evidence type="ECO:0000259" key="7">
    <source>
        <dbReference type="PROSITE" id="PS50109"/>
    </source>
</evidence>
<keyword evidence="9" id="KW-1185">Reference proteome</keyword>
<keyword evidence="6" id="KW-0812">Transmembrane</keyword>
<dbReference type="InterPro" id="IPR005467">
    <property type="entry name" value="His_kinase_dom"/>
</dbReference>
<keyword evidence="4" id="KW-0808">Transferase</keyword>
<dbReference type="InterPro" id="IPR036890">
    <property type="entry name" value="HATPase_C_sf"/>
</dbReference>
<evidence type="ECO:0000313" key="9">
    <source>
        <dbReference type="Proteomes" id="UP001166251"/>
    </source>
</evidence>
<dbReference type="InterPro" id="IPR003661">
    <property type="entry name" value="HisK_dim/P_dom"/>
</dbReference>
<dbReference type="Proteomes" id="UP001166251">
    <property type="component" value="Unassembled WGS sequence"/>
</dbReference>
<evidence type="ECO:0000256" key="2">
    <source>
        <dbReference type="ARBA" id="ARBA00012438"/>
    </source>
</evidence>
<comment type="caution">
    <text evidence="8">The sequence shown here is derived from an EMBL/GenBank/DDBJ whole genome shotgun (WGS) entry which is preliminary data.</text>
</comment>
<dbReference type="PANTHER" id="PTHR45436">
    <property type="entry name" value="SENSOR HISTIDINE KINASE YKOH"/>
    <property type="match status" value="1"/>
</dbReference>
<dbReference type="SUPFAM" id="SSF55874">
    <property type="entry name" value="ATPase domain of HSP90 chaperone/DNA topoisomerase II/histidine kinase"/>
    <property type="match status" value="1"/>
</dbReference>
<feature type="transmembrane region" description="Helical" evidence="6">
    <location>
        <begin position="139"/>
        <end position="159"/>
    </location>
</feature>
<dbReference type="PROSITE" id="PS50109">
    <property type="entry name" value="HIS_KIN"/>
    <property type="match status" value="1"/>
</dbReference>
<evidence type="ECO:0000256" key="1">
    <source>
        <dbReference type="ARBA" id="ARBA00000085"/>
    </source>
</evidence>
<proteinExistence type="predicted"/>
<keyword evidence="3" id="KW-0597">Phosphoprotein</keyword>
<dbReference type="InterPro" id="IPR036097">
    <property type="entry name" value="HisK_dim/P_sf"/>
</dbReference>
<feature type="transmembrane region" description="Helical" evidence="6">
    <location>
        <begin position="12"/>
        <end position="37"/>
    </location>
</feature>
<name>A0ABS7EFN3_9GAMM</name>
<reference evidence="8" key="1">
    <citation type="submission" date="2021-07" db="EMBL/GenBank/DDBJ databases">
        <title>Neiella marina sp. nov., isolated from the intestinal content of sea cucumber Apostichopus japonicus.</title>
        <authorList>
            <person name="Bai X."/>
        </authorList>
    </citation>
    <scope>NUCLEOTIDE SEQUENCE</scope>
    <source>
        <strain evidence="8">126</strain>
    </source>
</reference>